<keyword evidence="2 5" id="KW-0547">Nucleotide-binding</keyword>
<keyword evidence="3 5" id="KW-0418">Kinase</keyword>
<comment type="function">
    <text evidence="5">Catalyzes the specific phosphorylation of arginine residues in proteins.</text>
</comment>
<dbReference type="NCBIfam" id="NF002194">
    <property type="entry name" value="PRK01059.1-4"/>
    <property type="match status" value="1"/>
</dbReference>
<dbReference type="PANTHER" id="PTHR11547:SF38">
    <property type="entry name" value="ARGININE KINASE 1-RELATED"/>
    <property type="match status" value="1"/>
</dbReference>
<evidence type="ECO:0000256" key="4">
    <source>
        <dbReference type="ARBA" id="ARBA00022840"/>
    </source>
</evidence>
<evidence type="ECO:0000256" key="3">
    <source>
        <dbReference type="ARBA" id="ARBA00022777"/>
    </source>
</evidence>
<feature type="short sequence motif" description="RDXXRA motif of the pArg binding pocket involved in allosteric regulation" evidence="5">
    <location>
        <begin position="321"/>
        <end position="326"/>
    </location>
</feature>
<dbReference type="InterPro" id="IPR000749">
    <property type="entry name" value="ATP-guanido_PTrfase"/>
</dbReference>
<evidence type="ECO:0000313" key="9">
    <source>
        <dbReference type="EMBL" id="MBP2027939.1"/>
    </source>
</evidence>
<accession>A0ABS4KJK1</accession>
<feature type="domain" description="Phosphagen kinase C-terminal" evidence="8">
    <location>
        <begin position="12"/>
        <end position="242"/>
    </location>
</feature>
<dbReference type="RefSeq" id="WP_209660996.1">
    <property type="nucleotide sequence ID" value="NZ_JAGGLI010000018.1"/>
</dbReference>
<evidence type="ECO:0000256" key="7">
    <source>
        <dbReference type="RuleBase" id="RU000505"/>
    </source>
</evidence>
<reference evidence="9 10" key="1">
    <citation type="submission" date="2021-03" db="EMBL/GenBank/DDBJ databases">
        <title>Genomic Encyclopedia of Type Strains, Phase IV (KMG-IV): sequencing the most valuable type-strain genomes for metagenomic binning, comparative biology and taxonomic classification.</title>
        <authorList>
            <person name="Goeker M."/>
        </authorList>
    </citation>
    <scope>NUCLEOTIDE SEQUENCE [LARGE SCALE GENOMIC DNA]</scope>
    <source>
        <strain evidence="9 10">DSM 27512</strain>
    </source>
</reference>
<keyword evidence="10" id="KW-1185">Reference proteome</keyword>
<feature type="binding site" evidence="5 6">
    <location>
        <position position="80"/>
    </location>
    <ligand>
        <name>ATP</name>
        <dbReference type="ChEBI" id="CHEBI:30616"/>
    </ligand>
</feature>
<dbReference type="PROSITE" id="PS00112">
    <property type="entry name" value="PHOSPHAGEN_KINASE"/>
    <property type="match status" value="1"/>
</dbReference>
<dbReference type="EMBL" id="JAGGLI010000018">
    <property type="protein sequence ID" value="MBP2027939.1"/>
    <property type="molecule type" value="Genomic_DNA"/>
</dbReference>
<dbReference type="SUPFAM" id="SSF55931">
    <property type="entry name" value="Glutamine synthetase/guanido kinase"/>
    <property type="match status" value="1"/>
</dbReference>
<dbReference type="HAMAP" id="MF_00602">
    <property type="entry name" value="Prot_Arg_kinase"/>
    <property type="match status" value="1"/>
</dbReference>
<dbReference type="EC" id="2.7.14.1" evidence="5"/>
<dbReference type="InterPro" id="IPR014746">
    <property type="entry name" value="Gln_synth/guanido_kin_cat_dom"/>
</dbReference>
<protein>
    <recommendedName>
        <fullName evidence="5">Protein-arginine kinase</fullName>
        <ecNumber evidence="5">2.7.14.1</ecNumber>
    </recommendedName>
</protein>
<gene>
    <name evidence="5" type="primary">mcsB</name>
    <name evidence="9" type="ORF">J2Z35_001737</name>
</gene>
<dbReference type="Proteomes" id="UP001314903">
    <property type="component" value="Unassembled WGS sequence"/>
</dbReference>
<keyword evidence="4 5" id="KW-0067">ATP-binding</keyword>
<evidence type="ECO:0000313" key="10">
    <source>
        <dbReference type="Proteomes" id="UP001314903"/>
    </source>
</evidence>
<evidence type="ECO:0000256" key="1">
    <source>
        <dbReference type="ARBA" id="ARBA00022679"/>
    </source>
</evidence>
<dbReference type="CDD" id="cd07930">
    <property type="entry name" value="bacterial_phosphagen_kinase"/>
    <property type="match status" value="1"/>
</dbReference>
<dbReference type="Gene3D" id="3.30.590.10">
    <property type="entry name" value="Glutamine synthetase/guanido kinase, catalytic domain"/>
    <property type="match status" value="1"/>
</dbReference>
<dbReference type="PANTHER" id="PTHR11547">
    <property type="entry name" value="ARGININE OR CREATINE KINASE"/>
    <property type="match status" value="1"/>
</dbReference>
<name>A0ABS4KJK1_9FIRM</name>
<feature type="binding site" evidence="5 6">
    <location>
        <begin position="195"/>
        <end position="200"/>
    </location>
    <ligand>
        <name>ATP</name>
        <dbReference type="ChEBI" id="CHEBI:30616"/>
    </ligand>
</feature>
<feature type="binding site" evidence="5 6">
    <location>
        <begin position="15"/>
        <end position="19"/>
    </location>
    <ligand>
        <name>ATP</name>
        <dbReference type="ChEBI" id="CHEBI:30616"/>
    </ligand>
</feature>
<evidence type="ECO:0000259" key="8">
    <source>
        <dbReference type="PROSITE" id="PS51510"/>
    </source>
</evidence>
<dbReference type="PROSITE" id="PS51510">
    <property type="entry name" value="PHOSPHAGEN_KINASE_C"/>
    <property type="match status" value="1"/>
</dbReference>
<evidence type="ECO:0000256" key="5">
    <source>
        <dbReference type="HAMAP-Rule" id="MF_00602"/>
    </source>
</evidence>
<dbReference type="InterPro" id="IPR023660">
    <property type="entry name" value="Arg_Kinase"/>
</dbReference>
<dbReference type="InterPro" id="IPR022415">
    <property type="entry name" value="ATP-guanido_PTrfase_AS"/>
</dbReference>
<proteinExistence type="inferred from homology"/>
<keyword evidence="5" id="KW-0021">Allosteric enzyme</keyword>
<dbReference type="InterPro" id="IPR022414">
    <property type="entry name" value="ATP-guanido_PTrfase_cat"/>
</dbReference>
<comment type="caution">
    <text evidence="9">The sequence shown here is derived from an EMBL/GenBank/DDBJ whole genome shotgun (WGS) entry which is preliminary data.</text>
</comment>
<feature type="binding site" evidence="5 6">
    <location>
        <begin position="164"/>
        <end position="168"/>
    </location>
    <ligand>
        <name>ATP</name>
        <dbReference type="ChEBI" id="CHEBI:30616"/>
    </ligand>
</feature>
<sequence length="339" mass="37950">MERPTNEEISRVVVSSRVRLARNLKDYPFPNKIDEHQASELVDRVVRTVKEGNTVLKDNLTPVIIKNKSMLEKEVLLEKHLISKELLNENNGAALIQEDETISIMINEEDHLRIQVLMKGLSLLQAYDLCDKVDDVLEERLKYAFSENLGYLTACPTNIGTGLRASVMLHLPALVELGYMGGILESAGQIGLAVRGLYGEGTKSIGSLFQISNQLTLGRKEEEIVGNIIGISKQIVERELEAEKILRKRMGLFLDDRISRSLGILRFSKVMGTEEAMNHLSNIKIGIGIGIVKGIENSEVDNLMIKVQPANQAMIAKEAKRDDKRADYLREAFKNVDIN</sequence>
<comment type="similarity">
    <text evidence="5 6 7">Belongs to the ATP:guanido phosphotransferase family.</text>
</comment>
<evidence type="ECO:0000256" key="6">
    <source>
        <dbReference type="PROSITE-ProRule" id="PRU00843"/>
    </source>
</evidence>
<dbReference type="GO" id="GO:1990424">
    <property type="term" value="F:protein arginine kinase activity"/>
    <property type="evidence" value="ECO:0007669"/>
    <property type="project" value="UniProtKB-EC"/>
</dbReference>
<evidence type="ECO:0000256" key="2">
    <source>
        <dbReference type="ARBA" id="ARBA00022741"/>
    </source>
</evidence>
<keyword evidence="1 5" id="KW-0808">Transferase</keyword>
<comment type="activity regulation">
    <text evidence="5">Appears to be allosterically activated by the binding of pArg-containing polypeptides to the pArg-binding pocket localized in the C-terminal domain of McsB.</text>
</comment>
<comment type="catalytic activity">
    <reaction evidence="5">
        <text>L-arginyl-[protein] + ATP = N(omega)-phospho-L-arginyl-[protein] + ADP + H(+)</text>
        <dbReference type="Rhea" id="RHEA:43384"/>
        <dbReference type="Rhea" id="RHEA-COMP:10532"/>
        <dbReference type="Rhea" id="RHEA-COMP:10533"/>
        <dbReference type="ChEBI" id="CHEBI:15378"/>
        <dbReference type="ChEBI" id="CHEBI:29965"/>
        <dbReference type="ChEBI" id="CHEBI:30616"/>
        <dbReference type="ChEBI" id="CHEBI:83226"/>
        <dbReference type="ChEBI" id="CHEBI:456216"/>
        <dbReference type="EC" id="2.7.14.1"/>
    </reaction>
</comment>
<dbReference type="Pfam" id="PF00217">
    <property type="entry name" value="ATP-gua_Ptrans"/>
    <property type="match status" value="1"/>
</dbReference>
<organism evidence="9 10">
    <name type="scientific">Acetoanaerobium pronyense</name>
    <dbReference type="NCBI Taxonomy" id="1482736"/>
    <lineage>
        <taxon>Bacteria</taxon>
        <taxon>Bacillati</taxon>
        <taxon>Bacillota</taxon>
        <taxon>Clostridia</taxon>
        <taxon>Peptostreptococcales</taxon>
        <taxon>Filifactoraceae</taxon>
        <taxon>Acetoanaerobium</taxon>
    </lineage>
</organism>
<feature type="binding site" evidence="5 6">
    <location>
        <position position="113"/>
    </location>
    <ligand>
        <name>ATP</name>
        <dbReference type="ChEBI" id="CHEBI:30616"/>
    </ligand>
</feature>